<sequence length="75" mass="7828">MGIVHVETLRLIERCLESDLDVFACLTPAQLINPQVAVFGSGAGFGGWERSIEAASPPPSTAASSTPSLAYQTPP</sequence>
<organism evidence="2 3">
    <name type="scientific">Quercus suber</name>
    <name type="common">Cork oak</name>
    <dbReference type="NCBI Taxonomy" id="58331"/>
    <lineage>
        <taxon>Eukaryota</taxon>
        <taxon>Viridiplantae</taxon>
        <taxon>Streptophyta</taxon>
        <taxon>Embryophyta</taxon>
        <taxon>Tracheophyta</taxon>
        <taxon>Spermatophyta</taxon>
        <taxon>Magnoliopsida</taxon>
        <taxon>eudicotyledons</taxon>
        <taxon>Gunneridae</taxon>
        <taxon>Pentapetalae</taxon>
        <taxon>rosids</taxon>
        <taxon>fabids</taxon>
        <taxon>Fagales</taxon>
        <taxon>Fagaceae</taxon>
        <taxon>Quercus</taxon>
    </lineage>
</organism>
<reference evidence="2 3" key="1">
    <citation type="journal article" date="2018" name="Sci. Data">
        <title>The draft genome sequence of cork oak.</title>
        <authorList>
            <person name="Ramos A.M."/>
            <person name="Usie A."/>
            <person name="Barbosa P."/>
            <person name="Barros P.M."/>
            <person name="Capote T."/>
            <person name="Chaves I."/>
            <person name="Simoes F."/>
            <person name="Abreu I."/>
            <person name="Carrasquinho I."/>
            <person name="Faro C."/>
            <person name="Guimaraes J.B."/>
            <person name="Mendonca D."/>
            <person name="Nobrega F."/>
            <person name="Rodrigues L."/>
            <person name="Saibo N.J.M."/>
            <person name="Varela M.C."/>
            <person name="Egas C."/>
            <person name="Matos J."/>
            <person name="Miguel C.M."/>
            <person name="Oliveira M.M."/>
            <person name="Ricardo C.P."/>
            <person name="Goncalves S."/>
        </authorList>
    </citation>
    <scope>NUCLEOTIDE SEQUENCE [LARGE SCALE GENOMIC DNA]</scope>
    <source>
        <strain evidence="3">cv. HL8</strain>
        <tissue evidence="2">Leaves</tissue>
    </source>
</reference>
<name>A0AAW0LHV3_QUESU</name>
<dbReference type="Proteomes" id="UP000237347">
    <property type="component" value="Unassembled WGS sequence"/>
</dbReference>
<comment type="caution">
    <text evidence="2">The sequence shown here is derived from an EMBL/GenBank/DDBJ whole genome shotgun (WGS) entry which is preliminary data.</text>
</comment>
<keyword evidence="3" id="KW-1185">Reference proteome</keyword>
<dbReference type="EMBL" id="PKMF04000090">
    <property type="protein sequence ID" value="KAK7851192.1"/>
    <property type="molecule type" value="Genomic_DNA"/>
</dbReference>
<feature type="region of interest" description="Disordered" evidence="1">
    <location>
        <begin position="50"/>
        <end position="75"/>
    </location>
</feature>
<evidence type="ECO:0000313" key="3">
    <source>
        <dbReference type="Proteomes" id="UP000237347"/>
    </source>
</evidence>
<proteinExistence type="predicted"/>
<protein>
    <submittedName>
        <fullName evidence="2">Uncharacterized protein</fullName>
    </submittedName>
</protein>
<accession>A0AAW0LHV3</accession>
<evidence type="ECO:0000256" key="1">
    <source>
        <dbReference type="SAM" id="MobiDB-lite"/>
    </source>
</evidence>
<evidence type="ECO:0000313" key="2">
    <source>
        <dbReference type="EMBL" id="KAK7851192.1"/>
    </source>
</evidence>
<dbReference type="AlphaFoldDB" id="A0AAW0LHV3"/>
<gene>
    <name evidence="2" type="ORF">CFP56_042655</name>
</gene>